<evidence type="ECO:0000313" key="2">
    <source>
        <dbReference type="Proteomes" id="UP001286313"/>
    </source>
</evidence>
<dbReference type="AlphaFoldDB" id="A0AAE1GAA9"/>
<gene>
    <name evidence="1" type="ORF">Pcinc_006588</name>
</gene>
<comment type="caution">
    <text evidence="1">The sequence shown here is derived from an EMBL/GenBank/DDBJ whole genome shotgun (WGS) entry which is preliminary data.</text>
</comment>
<evidence type="ECO:0000313" key="1">
    <source>
        <dbReference type="EMBL" id="KAK3889409.1"/>
    </source>
</evidence>
<organism evidence="1 2">
    <name type="scientific">Petrolisthes cinctipes</name>
    <name type="common">Flat porcelain crab</name>
    <dbReference type="NCBI Taxonomy" id="88211"/>
    <lineage>
        <taxon>Eukaryota</taxon>
        <taxon>Metazoa</taxon>
        <taxon>Ecdysozoa</taxon>
        <taxon>Arthropoda</taxon>
        <taxon>Crustacea</taxon>
        <taxon>Multicrustacea</taxon>
        <taxon>Malacostraca</taxon>
        <taxon>Eumalacostraca</taxon>
        <taxon>Eucarida</taxon>
        <taxon>Decapoda</taxon>
        <taxon>Pleocyemata</taxon>
        <taxon>Anomura</taxon>
        <taxon>Galatheoidea</taxon>
        <taxon>Porcellanidae</taxon>
        <taxon>Petrolisthes</taxon>
    </lineage>
</organism>
<keyword evidence="2" id="KW-1185">Reference proteome</keyword>
<feature type="non-terminal residue" evidence="1">
    <location>
        <position position="61"/>
    </location>
</feature>
<reference evidence="1" key="1">
    <citation type="submission" date="2023-10" db="EMBL/GenBank/DDBJ databases">
        <title>Genome assemblies of two species of porcelain crab, Petrolisthes cinctipes and Petrolisthes manimaculis (Anomura: Porcellanidae).</title>
        <authorList>
            <person name="Angst P."/>
        </authorList>
    </citation>
    <scope>NUCLEOTIDE SEQUENCE</scope>
    <source>
        <strain evidence="1">PB745_01</strain>
        <tissue evidence="1">Gill</tissue>
    </source>
</reference>
<dbReference type="Proteomes" id="UP001286313">
    <property type="component" value="Unassembled WGS sequence"/>
</dbReference>
<proteinExistence type="predicted"/>
<protein>
    <submittedName>
        <fullName evidence="1">Uncharacterized protein</fullName>
    </submittedName>
</protein>
<name>A0AAE1GAA9_PETCI</name>
<dbReference type="EMBL" id="JAWQEG010000488">
    <property type="protein sequence ID" value="KAK3889409.1"/>
    <property type="molecule type" value="Genomic_DNA"/>
</dbReference>
<accession>A0AAE1GAA9</accession>
<sequence length="61" mass="6689">MSGIKKGKADEKQLMKKGRGAYEALKGTNEGVEITYVKWHDNKIVHLVSTFAKALPTANVS</sequence>